<gene>
    <name evidence="2" type="ORF">BUY47_01855</name>
    <name evidence="1" type="ORF">BUY48_06955</name>
</gene>
<dbReference type="Proteomes" id="UP000242088">
    <property type="component" value="Unassembled WGS sequence"/>
</dbReference>
<reference evidence="2" key="2">
    <citation type="submission" date="2018-03" db="EMBL/GenBank/DDBJ databases">
        <authorList>
            <person name="Naushad S."/>
        </authorList>
    </citation>
    <scope>NUCLEOTIDE SEQUENCE</scope>
    <source>
        <strain evidence="2">SNUC 1409</strain>
    </source>
</reference>
<dbReference type="InterPro" id="IPR023351">
    <property type="entry name" value="YppE-like_sf"/>
</dbReference>
<comment type="caution">
    <text evidence="1">The sequence shown here is derived from an EMBL/GenBank/DDBJ whole genome shotgun (WGS) entry which is preliminary data.</text>
</comment>
<dbReference type="AlphaFoldDB" id="A0A2K4DSF9"/>
<reference evidence="3 4" key="1">
    <citation type="journal article" date="2016" name="Front. Microbiol.">
        <title>Comprehensive Phylogenetic Analysis of Bovine Non-aureus Staphylococci Species Based on Whole-Genome Sequencing.</title>
        <authorList>
            <person name="Naushad S."/>
            <person name="Barkema H.W."/>
            <person name="Luby C."/>
            <person name="Condas L.A."/>
            <person name="Nobrega D.B."/>
            <person name="Carson D.A."/>
            <person name="De Buck J."/>
        </authorList>
    </citation>
    <scope>NUCLEOTIDE SEQUENCE [LARGE SCALE GENOMIC DNA]</scope>
    <source>
        <strain evidence="2 3">SNUC 1409</strain>
        <strain evidence="1 4">SNUC 4143</strain>
    </source>
</reference>
<evidence type="ECO:0000313" key="2">
    <source>
        <dbReference type="EMBL" id="PTF15549.1"/>
    </source>
</evidence>
<keyword evidence="3" id="KW-1185">Reference proteome</keyword>
<dbReference type="GeneID" id="48887985"/>
<evidence type="ECO:0000313" key="3">
    <source>
        <dbReference type="Proteomes" id="UP000242088"/>
    </source>
</evidence>
<organism evidence="1 4">
    <name type="scientific">Staphylococcus devriesei</name>
    <dbReference type="NCBI Taxonomy" id="586733"/>
    <lineage>
        <taxon>Bacteria</taxon>
        <taxon>Bacillati</taxon>
        <taxon>Bacillota</taxon>
        <taxon>Bacilli</taxon>
        <taxon>Bacillales</taxon>
        <taxon>Staphylococcaceae</taxon>
        <taxon>Staphylococcus</taxon>
    </lineage>
</organism>
<sequence>MYELINEMLLELSTIERRYNEVKITNQDFDFYETVYPYTQHIDKKIQYLTEFKQEIINLPYMNNKKFDLLINSLKELSVDCHFQRTSKKLFTEKLKAVNYDLNYILQSSKEE</sequence>
<dbReference type="SUPFAM" id="SSF140415">
    <property type="entry name" value="YppE-like"/>
    <property type="match status" value="1"/>
</dbReference>
<dbReference type="Pfam" id="PF08807">
    <property type="entry name" value="DUF1798"/>
    <property type="match status" value="1"/>
</dbReference>
<dbReference type="EMBL" id="PYZI01000001">
    <property type="protein sequence ID" value="PTF15549.1"/>
    <property type="molecule type" value="Genomic_DNA"/>
</dbReference>
<evidence type="ECO:0000313" key="1">
    <source>
        <dbReference type="EMBL" id="PTF14797.1"/>
    </source>
</evidence>
<dbReference type="InterPro" id="IPR014913">
    <property type="entry name" value="YppE-like"/>
</dbReference>
<evidence type="ECO:0000313" key="4">
    <source>
        <dbReference type="Proteomes" id="UP000243350"/>
    </source>
</evidence>
<dbReference type="RefSeq" id="WP_103165845.1">
    <property type="nucleotide sequence ID" value="NZ_JAHCOY010000001.1"/>
</dbReference>
<accession>A0A2K4DSF9</accession>
<reference evidence="1" key="3">
    <citation type="submission" date="2018-03" db="EMBL/GenBank/DDBJ databases">
        <authorList>
            <person name="Keele B.F."/>
        </authorList>
    </citation>
    <scope>NUCLEOTIDE SEQUENCE</scope>
    <source>
        <strain evidence="1">SNUC 4143</strain>
    </source>
</reference>
<proteinExistence type="predicted"/>
<protein>
    <submittedName>
        <fullName evidence="1">DUF1798 domain-containing protein</fullName>
    </submittedName>
</protein>
<name>A0A2K4DSF9_9STAP</name>
<dbReference type="Gene3D" id="1.20.120.440">
    <property type="entry name" value="YppE-like"/>
    <property type="match status" value="1"/>
</dbReference>
<dbReference type="Proteomes" id="UP000243350">
    <property type="component" value="Unassembled WGS sequence"/>
</dbReference>
<dbReference type="EMBL" id="PYZH01000036">
    <property type="protein sequence ID" value="PTF14797.1"/>
    <property type="molecule type" value="Genomic_DNA"/>
</dbReference>